<gene>
    <name evidence="2" type="ORF">CSSPJE1EN1_LOCUS17471</name>
</gene>
<protein>
    <submittedName>
        <fullName evidence="2">Uncharacterized protein</fullName>
    </submittedName>
</protein>
<accession>A0ABP0X2C6</accession>
<reference evidence="2" key="1">
    <citation type="submission" date="2024-02" db="EMBL/GenBank/DDBJ databases">
        <authorList>
            <consortium name="ELIXIR-Norway"/>
            <consortium name="Elixir Norway"/>
        </authorList>
    </citation>
    <scope>NUCLEOTIDE SEQUENCE</scope>
</reference>
<keyword evidence="3" id="KW-1185">Reference proteome</keyword>
<evidence type="ECO:0000313" key="3">
    <source>
        <dbReference type="Proteomes" id="UP001497444"/>
    </source>
</evidence>
<sequence>MTKIGSFFSNLLGMAITGKGAECSTEAIDGVEKRNMVVSISKTVAQAADEKKQVGYAKKVVAPGALQKVLVATLPKKVERQEKKVPICLPGQRMMEHGLLGLHEAQKAFAHKQKWLLKSKKRPTSHFTPLRYHVGTTSQKLQFPDMKFRRAMNCAGKKRRASDSNHAFGMKTWKKKLN</sequence>
<evidence type="ECO:0000313" key="2">
    <source>
        <dbReference type="EMBL" id="CAK9271993.1"/>
    </source>
</evidence>
<feature type="region of interest" description="Disordered" evidence="1">
    <location>
        <begin position="157"/>
        <end position="178"/>
    </location>
</feature>
<evidence type="ECO:0000256" key="1">
    <source>
        <dbReference type="SAM" id="MobiDB-lite"/>
    </source>
</evidence>
<name>A0ABP0X2C6_9BRYO</name>
<proteinExistence type="predicted"/>
<dbReference type="EMBL" id="OZ020099">
    <property type="protein sequence ID" value="CAK9271993.1"/>
    <property type="molecule type" value="Genomic_DNA"/>
</dbReference>
<dbReference type="Proteomes" id="UP001497444">
    <property type="component" value="Chromosome 4"/>
</dbReference>
<organism evidence="2 3">
    <name type="scientific">Sphagnum jensenii</name>
    <dbReference type="NCBI Taxonomy" id="128206"/>
    <lineage>
        <taxon>Eukaryota</taxon>
        <taxon>Viridiplantae</taxon>
        <taxon>Streptophyta</taxon>
        <taxon>Embryophyta</taxon>
        <taxon>Bryophyta</taxon>
        <taxon>Sphagnophytina</taxon>
        <taxon>Sphagnopsida</taxon>
        <taxon>Sphagnales</taxon>
        <taxon>Sphagnaceae</taxon>
        <taxon>Sphagnum</taxon>
    </lineage>
</organism>